<dbReference type="InterPro" id="IPR000772">
    <property type="entry name" value="Ricin_B_lectin"/>
</dbReference>
<dbReference type="PANTHER" id="PTHR31956:SF1">
    <property type="entry name" value="NON-SPECIFIC PHOSPHOLIPASE C1"/>
    <property type="match status" value="1"/>
</dbReference>
<dbReference type="VEuPathDB" id="TriTrypDB:BSAL_39040"/>
<keyword evidence="4" id="KW-1185">Reference proteome</keyword>
<dbReference type="Pfam" id="PF00652">
    <property type="entry name" value="Ricin_B_lectin"/>
    <property type="match status" value="1"/>
</dbReference>
<dbReference type="AlphaFoldDB" id="A0A0S4JQX0"/>
<keyword evidence="1" id="KW-0378">Hydrolase</keyword>
<dbReference type="Pfam" id="PF04185">
    <property type="entry name" value="Phosphoesterase"/>
    <property type="match status" value="1"/>
</dbReference>
<dbReference type="EMBL" id="CYKH01002080">
    <property type="protein sequence ID" value="CUG92722.1"/>
    <property type="molecule type" value="Genomic_DNA"/>
</dbReference>
<reference evidence="4" key="1">
    <citation type="submission" date="2015-09" db="EMBL/GenBank/DDBJ databases">
        <authorList>
            <consortium name="Pathogen Informatics"/>
        </authorList>
    </citation>
    <scope>NUCLEOTIDE SEQUENCE [LARGE SCALE GENOMIC DNA]</scope>
    <source>
        <strain evidence="4">Lake Konstanz</strain>
    </source>
</reference>
<evidence type="ECO:0000256" key="1">
    <source>
        <dbReference type="ARBA" id="ARBA00022801"/>
    </source>
</evidence>
<evidence type="ECO:0000313" key="4">
    <source>
        <dbReference type="Proteomes" id="UP000051952"/>
    </source>
</evidence>
<dbReference type="GO" id="GO:0009395">
    <property type="term" value="P:phospholipid catabolic process"/>
    <property type="evidence" value="ECO:0007669"/>
    <property type="project" value="TreeGrafter"/>
</dbReference>
<dbReference type="Gene3D" id="3.40.720.10">
    <property type="entry name" value="Alkaline Phosphatase, subunit A"/>
    <property type="match status" value="1"/>
</dbReference>
<sequence>MAAGERYIKDIYEAIRASPQWNETLFVLTYDEHGGFYDHVLPPMNVPAPGDGEASYPDKDFMFDRLGIRIPTILVSPWLPKGVIQNAPPAAQKPAANSEYDLTSIIASARKILPVLNRTGPLTKRDAWSATFEHLLTTLPEMRTDCPMHLPAPPNVTLDLDVEAGQPINELQHHIMTVHAGLNGHEFPHHIREQRHVGDWVHGAFHHHKHTTAHWKHTKANVHAPRFGADHFHVIVQPTFNKSYDSLTWRVNVPTNKSWAETHPQMTVSIDLEVNSSSSADKTEKVKFCLDSGLGINGTHVGVSRCYPSADPMINRDMAQLWVVEKDATIRPMVNRSSLCLTNAYFQGDTHAFLDVCVEGNVRQHWAYHGGAPGNPYGGDIFFSDWTTALKVVRL</sequence>
<organism evidence="3 4">
    <name type="scientific">Bodo saltans</name>
    <name type="common">Flagellated protozoan</name>
    <dbReference type="NCBI Taxonomy" id="75058"/>
    <lineage>
        <taxon>Eukaryota</taxon>
        <taxon>Discoba</taxon>
        <taxon>Euglenozoa</taxon>
        <taxon>Kinetoplastea</taxon>
        <taxon>Metakinetoplastina</taxon>
        <taxon>Eubodonida</taxon>
        <taxon>Bodonidae</taxon>
        <taxon>Bodo</taxon>
    </lineage>
</organism>
<dbReference type="Gene3D" id="2.80.10.50">
    <property type="match status" value="1"/>
</dbReference>
<dbReference type="InterPro" id="IPR007312">
    <property type="entry name" value="Phosphoesterase"/>
</dbReference>
<evidence type="ECO:0000259" key="2">
    <source>
        <dbReference type="Pfam" id="PF00652"/>
    </source>
</evidence>
<evidence type="ECO:0000313" key="3">
    <source>
        <dbReference type="EMBL" id="CUG92722.1"/>
    </source>
</evidence>
<gene>
    <name evidence="3" type="ORF">BSAL_39040</name>
</gene>
<dbReference type="InterPro" id="IPR035992">
    <property type="entry name" value="Ricin_B-like_lectins"/>
</dbReference>
<dbReference type="InterPro" id="IPR017850">
    <property type="entry name" value="Alkaline_phosphatase_core_sf"/>
</dbReference>
<proteinExistence type="predicted"/>
<dbReference type="Proteomes" id="UP000051952">
    <property type="component" value="Unassembled WGS sequence"/>
</dbReference>
<dbReference type="PANTHER" id="PTHR31956">
    <property type="entry name" value="NON-SPECIFIC PHOSPHOLIPASE C4-RELATED"/>
    <property type="match status" value="1"/>
</dbReference>
<feature type="domain" description="Ricin B lectin" evidence="2">
    <location>
        <begin position="287"/>
        <end position="369"/>
    </location>
</feature>
<accession>A0A0S4JQX0</accession>
<dbReference type="GO" id="GO:0042578">
    <property type="term" value="F:phosphoric ester hydrolase activity"/>
    <property type="evidence" value="ECO:0007669"/>
    <property type="project" value="UniProtKB-ARBA"/>
</dbReference>
<dbReference type="SUPFAM" id="SSF50370">
    <property type="entry name" value="Ricin B-like lectins"/>
    <property type="match status" value="1"/>
</dbReference>
<dbReference type="PROSITE" id="PS50231">
    <property type="entry name" value="RICIN_B_LECTIN"/>
    <property type="match status" value="1"/>
</dbReference>
<protein>
    <submittedName>
        <fullName evidence="3">Phosphoesterase, putative</fullName>
    </submittedName>
</protein>
<name>A0A0S4JQX0_BODSA</name>
<dbReference type="OrthoDB" id="5135119at2759"/>